<protein>
    <recommendedName>
        <fullName evidence="3">Lipoprotein</fullName>
    </recommendedName>
</protein>
<dbReference type="RefSeq" id="WP_167964247.1">
    <property type="nucleotide sequence ID" value="NZ_JAATJJ010000001.1"/>
</dbReference>
<proteinExistence type="predicted"/>
<gene>
    <name evidence="1" type="ORF">GGR42_002424</name>
</gene>
<sequence>MNRAIFQILFFTLLIISCKQKDSKNTEQKTIKTQSESRTFKMPEFKPFIIEFDWYNGSGEERIFRLTNDSLFVYNPKKGSEPVFKTDKLPADSIKKIERINVYELKTDYTSPGIRDGVQIRLDFTKQETTRKIHLRNYYQKDLSPIIEMINGIVPPNHKFWYDKEWLEKYTPKE</sequence>
<keyword evidence="2" id="KW-1185">Reference proteome</keyword>
<name>A0A846QZ94_9FLAO</name>
<dbReference type="AlphaFoldDB" id="A0A846QZ94"/>
<comment type="caution">
    <text evidence="1">The sequence shown here is derived from an EMBL/GenBank/DDBJ whole genome shotgun (WGS) entry which is preliminary data.</text>
</comment>
<evidence type="ECO:0008006" key="3">
    <source>
        <dbReference type="Google" id="ProtNLM"/>
    </source>
</evidence>
<accession>A0A846QZ94</accession>
<evidence type="ECO:0000313" key="1">
    <source>
        <dbReference type="EMBL" id="NJB71962.1"/>
    </source>
</evidence>
<reference evidence="1 2" key="1">
    <citation type="submission" date="2020-03" db="EMBL/GenBank/DDBJ databases">
        <title>Genomic Encyclopedia of Type Strains, Phase IV (KMG-IV): sequencing the most valuable type-strain genomes for metagenomic binning, comparative biology and taxonomic classification.</title>
        <authorList>
            <person name="Goeker M."/>
        </authorList>
    </citation>
    <scope>NUCLEOTIDE SEQUENCE [LARGE SCALE GENOMIC DNA]</scope>
    <source>
        <strain evidence="1 2">DSM 29762</strain>
    </source>
</reference>
<organism evidence="1 2">
    <name type="scientific">Saonia flava</name>
    <dbReference type="NCBI Taxonomy" id="523696"/>
    <lineage>
        <taxon>Bacteria</taxon>
        <taxon>Pseudomonadati</taxon>
        <taxon>Bacteroidota</taxon>
        <taxon>Flavobacteriia</taxon>
        <taxon>Flavobacteriales</taxon>
        <taxon>Flavobacteriaceae</taxon>
        <taxon>Saonia</taxon>
    </lineage>
</organism>
<dbReference type="EMBL" id="JAATJJ010000001">
    <property type="protein sequence ID" value="NJB71962.1"/>
    <property type="molecule type" value="Genomic_DNA"/>
</dbReference>
<dbReference type="Proteomes" id="UP000590442">
    <property type="component" value="Unassembled WGS sequence"/>
</dbReference>
<dbReference type="PROSITE" id="PS51257">
    <property type="entry name" value="PROKAR_LIPOPROTEIN"/>
    <property type="match status" value="1"/>
</dbReference>
<evidence type="ECO:0000313" key="2">
    <source>
        <dbReference type="Proteomes" id="UP000590442"/>
    </source>
</evidence>